<dbReference type="Pfam" id="PF00005">
    <property type="entry name" value="ABC_tran"/>
    <property type="match status" value="1"/>
</dbReference>
<dbReference type="PANTHER" id="PTHR43875:SF15">
    <property type="entry name" value="TREHALOSE IMPORT ATP-BINDING PROTEIN SUGC"/>
    <property type="match status" value="1"/>
</dbReference>
<dbReference type="PROSITE" id="PS50893">
    <property type="entry name" value="ABC_TRANSPORTER_2"/>
    <property type="match status" value="1"/>
</dbReference>
<dbReference type="InterPro" id="IPR013611">
    <property type="entry name" value="Transp-assoc_OB_typ2"/>
</dbReference>
<dbReference type="RefSeq" id="WP_150949131.1">
    <property type="nucleotide sequence ID" value="NZ_VCMV01000071.1"/>
</dbReference>
<dbReference type="InterPro" id="IPR003593">
    <property type="entry name" value="AAA+_ATPase"/>
</dbReference>
<dbReference type="InterPro" id="IPR012340">
    <property type="entry name" value="NA-bd_OB-fold"/>
</dbReference>
<accession>A0A5N3P3X2</accession>
<dbReference type="FunFam" id="3.40.50.300:FF:000042">
    <property type="entry name" value="Maltose/maltodextrin ABC transporter, ATP-binding protein"/>
    <property type="match status" value="1"/>
</dbReference>
<dbReference type="GO" id="GO:0016887">
    <property type="term" value="F:ATP hydrolysis activity"/>
    <property type="evidence" value="ECO:0007669"/>
    <property type="project" value="InterPro"/>
</dbReference>
<evidence type="ECO:0000256" key="6">
    <source>
        <dbReference type="ARBA" id="ARBA00022840"/>
    </source>
</evidence>
<keyword evidence="4" id="KW-1003">Cell membrane</keyword>
<comment type="similarity">
    <text evidence="2">Belongs to the ABC transporter superfamily.</text>
</comment>
<dbReference type="Gene3D" id="3.40.50.300">
    <property type="entry name" value="P-loop containing nucleotide triphosphate hydrolases"/>
    <property type="match status" value="1"/>
</dbReference>
<evidence type="ECO:0000256" key="3">
    <source>
        <dbReference type="ARBA" id="ARBA00022448"/>
    </source>
</evidence>
<evidence type="ECO:0000256" key="5">
    <source>
        <dbReference type="ARBA" id="ARBA00022741"/>
    </source>
</evidence>
<dbReference type="GO" id="GO:0140359">
    <property type="term" value="F:ABC-type transporter activity"/>
    <property type="evidence" value="ECO:0007669"/>
    <property type="project" value="UniProtKB-ARBA"/>
</dbReference>
<dbReference type="SUPFAM" id="SSF50331">
    <property type="entry name" value="MOP-like"/>
    <property type="match status" value="1"/>
</dbReference>
<dbReference type="SMART" id="SM00382">
    <property type="entry name" value="AAA"/>
    <property type="match status" value="1"/>
</dbReference>
<dbReference type="InterPro" id="IPR027417">
    <property type="entry name" value="P-loop_NTPase"/>
</dbReference>
<keyword evidence="6 10" id="KW-0067">ATP-binding</keyword>
<name>A0A5N3P3X2_9HYPH</name>
<dbReference type="Gene3D" id="2.40.50.100">
    <property type="match status" value="1"/>
</dbReference>
<dbReference type="AlphaFoldDB" id="A0A5N3P3X2"/>
<proteinExistence type="inferred from homology"/>
<dbReference type="GO" id="GO:0055052">
    <property type="term" value="C:ATP-binding cassette (ABC) transporter complex, substrate-binding subunit-containing"/>
    <property type="evidence" value="ECO:0007669"/>
    <property type="project" value="TreeGrafter"/>
</dbReference>
<dbReference type="InterPro" id="IPR008995">
    <property type="entry name" value="Mo/tungstate-bd_C_term_dom"/>
</dbReference>
<reference evidence="10 11" key="1">
    <citation type="journal article" date="2019" name="Microorganisms">
        <title>Genome Insights into the Novel Species Microvirga brassicacearum, a Rapeseed Endophyte with Biotechnological Potential.</title>
        <authorList>
            <person name="Jimenez-Gomez A."/>
            <person name="Saati-Santamaria Z."/>
            <person name="Igual J.M."/>
            <person name="Rivas R."/>
            <person name="Mateos P.F."/>
            <person name="Garcia-Fraile P."/>
        </authorList>
    </citation>
    <scope>NUCLEOTIDE SEQUENCE [LARGE SCALE GENOMIC DNA]</scope>
    <source>
        <strain evidence="10 11">CDVBN77</strain>
    </source>
</reference>
<evidence type="ECO:0000313" key="11">
    <source>
        <dbReference type="Proteomes" id="UP000325684"/>
    </source>
</evidence>
<evidence type="ECO:0000256" key="4">
    <source>
        <dbReference type="ARBA" id="ARBA00022475"/>
    </source>
</evidence>
<dbReference type="Pfam" id="PF08402">
    <property type="entry name" value="TOBE_2"/>
    <property type="match status" value="1"/>
</dbReference>
<comment type="caution">
    <text evidence="10">The sequence shown here is derived from an EMBL/GenBank/DDBJ whole genome shotgun (WGS) entry which is preliminary data.</text>
</comment>
<keyword evidence="5" id="KW-0547">Nucleotide-binding</keyword>
<dbReference type="InterPro" id="IPR003439">
    <property type="entry name" value="ABC_transporter-like_ATP-bd"/>
</dbReference>
<dbReference type="InterPro" id="IPR047641">
    <property type="entry name" value="ABC_transpr_MalK/UgpC-like"/>
</dbReference>
<keyword evidence="3" id="KW-0813">Transport</keyword>
<dbReference type="PROSITE" id="PS00211">
    <property type="entry name" value="ABC_TRANSPORTER_1"/>
    <property type="match status" value="1"/>
</dbReference>
<organism evidence="10 11">
    <name type="scientific">Microvirga brassicacearum</name>
    <dbReference type="NCBI Taxonomy" id="2580413"/>
    <lineage>
        <taxon>Bacteria</taxon>
        <taxon>Pseudomonadati</taxon>
        <taxon>Pseudomonadota</taxon>
        <taxon>Alphaproteobacteria</taxon>
        <taxon>Hyphomicrobiales</taxon>
        <taxon>Methylobacteriaceae</taxon>
        <taxon>Microvirga</taxon>
    </lineage>
</organism>
<evidence type="ECO:0000256" key="8">
    <source>
        <dbReference type="ARBA" id="ARBA00023136"/>
    </source>
</evidence>
<evidence type="ECO:0000313" key="10">
    <source>
        <dbReference type="EMBL" id="KAB0264430.1"/>
    </source>
</evidence>
<dbReference type="GO" id="GO:0005524">
    <property type="term" value="F:ATP binding"/>
    <property type="evidence" value="ECO:0007669"/>
    <property type="project" value="UniProtKB-KW"/>
</dbReference>
<sequence length="349" mass="37332">MADIVIDRVVKEFGSFRALKEVSLNARDGEFVALLGPSGCGKTTLLRIIAGLETQNSGRVVIGGRDVSELPPRKRGLAMVFQNYAVFPHMTVFENVAFGLRMQKTSEAEVKRKVGRSAALLHIESYLDRYPAKLSGGQRQRVAVARALAVEPAVLLMDEPLSNLDALLRLELRTELKAVLREAGTTTIYVTHDQTEAMGLADRIAVMYGGKIEQIGTPLEVYATPGTRFVGGFLGSPPMNFIRVACSEGAARIGNITLPCPVASSEMEIGLRAEDASLAPIGSGIGFDVRVVEPMGSHLLLTGSIDGQLTRIVVPPTAKVAAGERVGLTVDPSRLTWIDGATGRAVVRA</sequence>
<gene>
    <name evidence="10" type="ORF">FEZ63_22605</name>
</gene>
<keyword evidence="7" id="KW-1278">Translocase</keyword>
<dbReference type="SUPFAM" id="SSF52540">
    <property type="entry name" value="P-loop containing nucleoside triphosphate hydrolases"/>
    <property type="match status" value="1"/>
</dbReference>
<keyword evidence="8" id="KW-0472">Membrane</keyword>
<keyword evidence="11" id="KW-1185">Reference proteome</keyword>
<comment type="subcellular location">
    <subcellularLocation>
        <location evidence="1">Cell inner membrane</location>
        <topology evidence="1">Peripheral membrane protein</topology>
    </subcellularLocation>
</comment>
<dbReference type="OrthoDB" id="8151165at2"/>
<dbReference type="PANTHER" id="PTHR43875">
    <property type="entry name" value="MALTODEXTRIN IMPORT ATP-BINDING PROTEIN MSMX"/>
    <property type="match status" value="1"/>
</dbReference>
<feature type="domain" description="ABC transporter" evidence="9">
    <location>
        <begin position="4"/>
        <end position="234"/>
    </location>
</feature>
<dbReference type="Proteomes" id="UP000325684">
    <property type="component" value="Unassembled WGS sequence"/>
</dbReference>
<evidence type="ECO:0000259" key="9">
    <source>
        <dbReference type="PROSITE" id="PS50893"/>
    </source>
</evidence>
<dbReference type="EMBL" id="VCMV01000071">
    <property type="protein sequence ID" value="KAB0264430.1"/>
    <property type="molecule type" value="Genomic_DNA"/>
</dbReference>
<dbReference type="Gene3D" id="2.40.50.140">
    <property type="entry name" value="Nucleic acid-binding proteins"/>
    <property type="match status" value="1"/>
</dbReference>
<evidence type="ECO:0000256" key="1">
    <source>
        <dbReference type="ARBA" id="ARBA00004417"/>
    </source>
</evidence>
<dbReference type="InterPro" id="IPR017871">
    <property type="entry name" value="ABC_transporter-like_CS"/>
</dbReference>
<protein>
    <submittedName>
        <fullName evidence="10">ABC transporter ATP-binding protein</fullName>
    </submittedName>
</protein>
<evidence type="ECO:0000256" key="7">
    <source>
        <dbReference type="ARBA" id="ARBA00022967"/>
    </source>
</evidence>
<evidence type="ECO:0000256" key="2">
    <source>
        <dbReference type="ARBA" id="ARBA00005417"/>
    </source>
</evidence>